<organism evidence="1 2">
    <name type="scientific">Nephila pilipes</name>
    <name type="common">Giant wood spider</name>
    <name type="synonym">Nephila maculata</name>
    <dbReference type="NCBI Taxonomy" id="299642"/>
    <lineage>
        <taxon>Eukaryota</taxon>
        <taxon>Metazoa</taxon>
        <taxon>Ecdysozoa</taxon>
        <taxon>Arthropoda</taxon>
        <taxon>Chelicerata</taxon>
        <taxon>Arachnida</taxon>
        <taxon>Araneae</taxon>
        <taxon>Araneomorphae</taxon>
        <taxon>Entelegynae</taxon>
        <taxon>Araneoidea</taxon>
        <taxon>Nephilidae</taxon>
        <taxon>Nephila</taxon>
    </lineage>
</organism>
<dbReference type="AlphaFoldDB" id="A0A8X6UGT2"/>
<dbReference type="Proteomes" id="UP000887013">
    <property type="component" value="Unassembled WGS sequence"/>
</dbReference>
<comment type="caution">
    <text evidence="1">The sequence shown here is derived from an EMBL/GenBank/DDBJ whole genome shotgun (WGS) entry which is preliminary data.</text>
</comment>
<dbReference type="EMBL" id="BMAW01079605">
    <property type="protein sequence ID" value="GFU16006.1"/>
    <property type="molecule type" value="Genomic_DNA"/>
</dbReference>
<reference evidence="1" key="1">
    <citation type="submission" date="2020-08" db="EMBL/GenBank/DDBJ databases">
        <title>Multicomponent nature underlies the extraordinary mechanical properties of spider dragline silk.</title>
        <authorList>
            <person name="Kono N."/>
            <person name="Nakamura H."/>
            <person name="Mori M."/>
            <person name="Yoshida Y."/>
            <person name="Ohtoshi R."/>
            <person name="Malay A.D."/>
            <person name="Moran D.A.P."/>
            <person name="Tomita M."/>
            <person name="Numata K."/>
            <person name="Arakawa K."/>
        </authorList>
    </citation>
    <scope>NUCLEOTIDE SEQUENCE</scope>
</reference>
<keyword evidence="2" id="KW-1185">Reference proteome</keyword>
<name>A0A8X6UGT2_NEPPI</name>
<gene>
    <name evidence="1" type="ORF">NPIL_62191</name>
</gene>
<evidence type="ECO:0000313" key="1">
    <source>
        <dbReference type="EMBL" id="GFU16006.1"/>
    </source>
</evidence>
<protein>
    <submittedName>
        <fullName evidence="1">Uncharacterized protein</fullName>
    </submittedName>
</protein>
<proteinExistence type="predicted"/>
<accession>A0A8X6UGT2</accession>
<sequence>MDMVTSFANCHAVVQPLFWVWMSPRTFSSVIISGATSLINYHYQSRQLLASHEDNVLAHLSSSYSDFGEKVRDKSTVLCFNISSCLKIG</sequence>
<evidence type="ECO:0000313" key="2">
    <source>
        <dbReference type="Proteomes" id="UP000887013"/>
    </source>
</evidence>